<organism evidence="1 2">
    <name type="scientific">Mucilaginibacter hurinus</name>
    <dbReference type="NCBI Taxonomy" id="2201324"/>
    <lineage>
        <taxon>Bacteria</taxon>
        <taxon>Pseudomonadati</taxon>
        <taxon>Bacteroidota</taxon>
        <taxon>Sphingobacteriia</taxon>
        <taxon>Sphingobacteriales</taxon>
        <taxon>Sphingobacteriaceae</taxon>
        <taxon>Mucilaginibacter</taxon>
    </lineage>
</organism>
<gene>
    <name evidence="1" type="ORF">DJ568_01505</name>
</gene>
<dbReference type="PANTHER" id="PTHR30348">
    <property type="entry name" value="UNCHARACTERIZED PROTEIN YECE"/>
    <property type="match status" value="1"/>
</dbReference>
<reference evidence="1 2" key="1">
    <citation type="submission" date="2018-05" db="EMBL/GenBank/DDBJ databases">
        <title>Mucilaginibacter hurinus sp. nov., isolated from briquette warehouse soil.</title>
        <authorList>
            <person name="Choi L."/>
        </authorList>
    </citation>
    <scope>NUCLEOTIDE SEQUENCE [LARGE SCALE GENOMIC DNA]</scope>
    <source>
        <strain evidence="1 2">ZR32</strain>
    </source>
</reference>
<sequence>MAAKFYSGTSNIELPVRNKQFYPEAFRNKSRLNYYASMFNSVEQNCTFYKVPMPTTIKKWADDVPGDFRFTFKLWREITHQKELEFKPKDVERFMQVIDNAREKKGSLLIQFPPSIQVNKLHKMEYLLSIIRSCDPDKQWDTAVEFRHKSWYMGDVYEMLDKFNMAMVYHDMPASATPTTDPRTKFVFLRFHGPNGGYRGSYTDDYLYEYATYIRDWLEEGKTVYAYFNNTMGDAVKNVNTLNSFLASA</sequence>
<dbReference type="EMBL" id="QGDC01000001">
    <property type="protein sequence ID" value="RCH56900.1"/>
    <property type="molecule type" value="Genomic_DNA"/>
</dbReference>
<proteinExistence type="predicted"/>
<dbReference type="InterPro" id="IPR036520">
    <property type="entry name" value="UPF0759_sf"/>
</dbReference>
<dbReference type="InterPro" id="IPR002763">
    <property type="entry name" value="DUF72"/>
</dbReference>
<name>A0A367GUC2_9SPHI</name>
<evidence type="ECO:0000313" key="1">
    <source>
        <dbReference type="EMBL" id="RCH56900.1"/>
    </source>
</evidence>
<dbReference type="RefSeq" id="WP_114003797.1">
    <property type="nucleotide sequence ID" value="NZ_QGDC01000001.1"/>
</dbReference>
<dbReference type="Proteomes" id="UP000253209">
    <property type="component" value="Unassembled WGS sequence"/>
</dbReference>
<comment type="caution">
    <text evidence="1">The sequence shown here is derived from an EMBL/GenBank/DDBJ whole genome shotgun (WGS) entry which is preliminary data.</text>
</comment>
<dbReference type="Gene3D" id="3.20.20.410">
    <property type="entry name" value="Protein of unknown function UPF0759"/>
    <property type="match status" value="1"/>
</dbReference>
<evidence type="ECO:0000313" key="2">
    <source>
        <dbReference type="Proteomes" id="UP000253209"/>
    </source>
</evidence>
<dbReference type="AlphaFoldDB" id="A0A367GUC2"/>
<dbReference type="OrthoDB" id="9780310at2"/>
<accession>A0A367GUC2</accession>
<protein>
    <submittedName>
        <fullName evidence="1">DUF72 domain-containing protein</fullName>
    </submittedName>
</protein>
<dbReference type="Pfam" id="PF01904">
    <property type="entry name" value="DUF72"/>
    <property type="match status" value="1"/>
</dbReference>
<dbReference type="PANTHER" id="PTHR30348:SF4">
    <property type="entry name" value="DUF72 DOMAIN-CONTAINING PROTEIN"/>
    <property type="match status" value="1"/>
</dbReference>
<keyword evidence="2" id="KW-1185">Reference proteome</keyword>
<dbReference type="SUPFAM" id="SSF117396">
    <property type="entry name" value="TM1631-like"/>
    <property type="match status" value="1"/>
</dbReference>